<dbReference type="OrthoDB" id="3561737at2759"/>
<accession>A0A0U5FSA1</accession>
<feature type="compositionally biased region" description="Basic residues" evidence="1">
    <location>
        <begin position="52"/>
        <end position="67"/>
    </location>
</feature>
<evidence type="ECO:0000256" key="1">
    <source>
        <dbReference type="SAM" id="MobiDB-lite"/>
    </source>
</evidence>
<feature type="compositionally biased region" description="Basic residues" evidence="1">
    <location>
        <begin position="1"/>
        <end position="10"/>
    </location>
</feature>
<keyword evidence="3" id="KW-1185">Reference proteome</keyword>
<dbReference type="PANTHER" id="PTHR35487:SF1">
    <property type="entry name" value="DUF3824 DOMAIN-CONTAINING PROTEIN"/>
    <property type="match status" value="1"/>
</dbReference>
<dbReference type="AlphaFoldDB" id="A0A0U5FSA1"/>
<dbReference type="PANTHER" id="PTHR35487">
    <property type="entry name" value="DUF3824 DOMAIN-CONTAINING PROTEIN"/>
    <property type="match status" value="1"/>
</dbReference>
<sequence>MPRHRRRRSRAGSEPPQSKSVAFDVDPAVDREKNGYETDDSDTTIDAMDSGRRRRRRRRRRSDRRHRSSSDPYRSKRSIAKKEGSTGRENGLESDSDATIDLPDRFDREGRLLPQPGDDPLADRFEHLMKRVNRIFV</sequence>
<dbReference type="OMA" id="DRFEHLM"/>
<evidence type="ECO:0000313" key="3">
    <source>
        <dbReference type="Proteomes" id="UP000054771"/>
    </source>
</evidence>
<protein>
    <submittedName>
        <fullName evidence="2">Uncharacterized protein</fullName>
    </submittedName>
</protein>
<feature type="region of interest" description="Disordered" evidence="1">
    <location>
        <begin position="1"/>
        <end position="102"/>
    </location>
</feature>
<name>A0A0U5FSA1_ASPCI</name>
<dbReference type="STRING" id="454130.A0A0U5FSA1"/>
<proteinExistence type="predicted"/>
<reference evidence="3" key="1">
    <citation type="journal article" date="2016" name="Genome Announc.">
        <title>Draft genome sequences of fungus Aspergillus calidoustus.</title>
        <authorList>
            <person name="Horn F."/>
            <person name="Linde J."/>
            <person name="Mattern D.J."/>
            <person name="Walther G."/>
            <person name="Guthke R."/>
            <person name="Scherlach K."/>
            <person name="Martin K."/>
            <person name="Brakhage A.A."/>
            <person name="Petzke L."/>
            <person name="Valiante V."/>
        </authorList>
    </citation>
    <scope>NUCLEOTIDE SEQUENCE [LARGE SCALE GENOMIC DNA]</scope>
    <source>
        <strain evidence="3">SF006504</strain>
    </source>
</reference>
<gene>
    <name evidence="2" type="ORF">ASPCAL01061</name>
</gene>
<dbReference type="EMBL" id="CDMC01000001">
    <property type="protein sequence ID" value="CEL01479.1"/>
    <property type="molecule type" value="Genomic_DNA"/>
</dbReference>
<dbReference type="Proteomes" id="UP000054771">
    <property type="component" value="Unassembled WGS sequence"/>
</dbReference>
<organism evidence="2 3">
    <name type="scientific">Aspergillus calidoustus</name>
    <dbReference type="NCBI Taxonomy" id="454130"/>
    <lineage>
        <taxon>Eukaryota</taxon>
        <taxon>Fungi</taxon>
        <taxon>Dikarya</taxon>
        <taxon>Ascomycota</taxon>
        <taxon>Pezizomycotina</taxon>
        <taxon>Eurotiomycetes</taxon>
        <taxon>Eurotiomycetidae</taxon>
        <taxon>Eurotiales</taxon>
        <taxon>Aspergillaceae</taxon>
        <taxon>Aspergillus</taxon>
        <taxon>Aspergillus subgen. Nidulantes</taxon>
    </lineage>
</organism>
<evidence type="ECO:0000313" key="2">
    <source>
        <dbReference type="EMBL" id="CEL01479.1"/>
    </source>
</evidence>